<dbReference type="KEGG" id="pco:PHACADRAFT_252521"/>
<organism evidence="1 2">
    <name type="scientific">Phanerochaete carnosa (strain HHB-10118-sp)</name>
    <name type="common">White-rot fungus</name>
    <name type="synonym">Peniophora carnosa</name>
    <dbReference type="NCBI Taxonomy" id="650164"/>
    <lineage>
        <taxon>Eukaryota</taxon>
        <taxon>Fungi</taxon>
        <taxon>Dikarya</taxon>
        <taxon>Basidiomycota</taxon>
        <taxon>Agaricomycotina</taxon>
        <taxon>Agaricomycetes</taxon>
        <taxon>Polyporales</taxon>
        <taxon>Phanerochaetaceae</taxon>
        <taxon>Phanerochaete</taxon>
    </lineage>
</organism>
<dbReference type="HOGENOM" id="CLU_2264670_0_0_1"/>
<dbReference type="AlphaFoldDB" id="K5X655"/>
<keyword evidence="2" id="KW-1185">Reference proteome</keyword>
<name>K5X655_PHACS</name>
<dbReference type="RefSeq" id="XP_007393626.1">
    <property type="nucleotide sequence ID" value="XM_007393564.1"/>
</dbReference>
<proteinExistence type="predicted"/>
<protein>
    <submittedName>
        <fullName evidence="1">Uncharacterized protein</fullName>
    </submittedName>
</protein>
<accession>K5X655</accession>
<sequence length="103" mass="11480">MSSKTLTKRRSKAGGRNGEGRLALEAFFIRLRCRPSKKRNSAVRGRDLPNVSRAAVKKRWPVMKRQRAALSAADLIFSSTPIVPVVLWRPSSSISFGHGSKIY</sequence>
<evidence type="ECO:0000313" key="2">
    <source>
        <dbReference type="Proteomes" id="UP000008370"/>
    </source>
</evidence>
<evidence type="ECO:0000313" key="1">
    <source>
        <dbReference type="EMBL" id="EKM58307.1"/>
    </source>
</evidence>
<dbReference type="EMBL" id="JH930470">
    <property type="protein sequence ID" value="EKM58307.1"/>
    <property type="molecule type" value="Genomic_DNA"/>
</dbReference>
<gene>
    <name evidence="1" type="ORF">PHACADRAFT_252521</name>
</gene>
<dbReference type="Proteomes" id="UP000008370">
    <property type="component" value="Unassembled WGS sequence"/>
</dbReference>
<reference evidence="1 2" key="1">
    <citation type="journal article" date="2012" name="BMC Genomics">
        <title>Comparative genomics of the white-rot fungi, Phanerochaete carnosa and P. chrysosporium, to elucidate the genetic basis of the distinct wood types they colonize.</title>
        <authorList>
            <person name="Suzuki H."/>
            <person name="MacDonald J."/>
            <person name="Syed K."/>
            <person name="Salamov A."/>
            <person name="Hori C."/>
            <person name="Aerts A."/>
            <person name="Henrissat B."/>
            <person name="Wiebenga A."/>
            <person name="vanKuyk P.A."/>
            <person name="Barry K."/>
            <person name="Lindquist E."/>
            <person name="LaButti K."/>
            <person name="Lapidus A."/>
            <person name="Lucas S."/>
            <person name="Coutinho P."/>
            <person name="Gong Y."/>
            <person name="Samejima M."/>
            <person name="Mahadevan R."/>
            <person name="Abou-Zaid M."/>
            <person name="de Vries R.P."/>
            <person name="Igarashi K."/>
            <person name="Yadav J.S."/>
            <person name="Grigoriev I.V."/>
            <person name="Master E.R."/>
        </authorList>
    </citation>
    <scope>NUCLEOTIDE SEQUENCE [LARGE SCALE GENOMIC DNA]</scope>
    <source>
        <strain evidence="1 2">HHB-10118-sp</strain>
    </source>
</reference>
<dbReference type="InParanoid" id="K5X655"/>
<dbReference type="GeneID" id="18915505"/>